<dbReference type="EMBL" id="JARBHB010000003">
    <property type="protein sequence ID" value="KAJ8888691.1"/>
    <property type="molecule type" value="Genomic_DNA"/>
</dbReference>
<dbReference type="Proteomes" id="UP001159363">
    <property type="component" value="Chromosome 3"/>
</dbReference>
<protein>
    <recommendedName>
        <fullName evidence="2">DDE-1 domain-containing protein</fullName>
    </recommendedName>
</protein>
<organism evidence="3 4">
    <name type="scientific">Dryococelus australis</name>
    <dbReference type="NCBI Taxonomy" id="614101"/>
    <lineage>
        <taxon>Eukaryota</taxon>
        <taxon>Metazoa</taxon>
        <taxon>Ecdysozoa</taxon>
        <taxon>Arthropoda</taxon>
        <taxon>Hexapoda</taxon>
        <taxon>Insecta</taxon>
        <taxon>Pterygota</taxon>
        <taxon>Neoptera</taxon>
        <taxon>Polyneoptera</taxon>
        <taxon>Phasmatodea</taxon>
        <taxon>Verophasmatodea</taxon>
        <taxon>Anareolatae</taxon>
        <taxon>Phasmatidae</taxon>
        <taxon>Eurycanthinae</taxon>
        <taxon>Dryococelus</taxon>
    </lineage>
</organism>
<feature type="region of interest" description="Disordered" evidence="1">
    <location>
        <begin position="168"/>
        <end position="193"/>
    </location>
</feature>
<sequence length="1115" mass="126054">MCFLEFFPRTTHITVVDSAQDSHPALRMSHDLRSLERSKNPRLHRRRMYDVGGGGAVVSVKEEVEPKHPSLPHDPGRSESLPITSSNWSSVKIWRVWRVPGETEEVDKGGVVVGRTQILPGERNGMFSPTAVAVFTAIFMTLVTRASPDPPFSFASAPSIFPRPHFRTSTGSDLASAKGGGKPQSGSRTEDYCPSSCRRYLSVFLHTTAPRDLAGSFFLTVRKWNKGSFGGGVVGAPVPEPTRRCWADRLAIYMYLAKTPCINKHGDTRARIFSGTQIKHPGRVYCRRVPLTKDGAPGRKKSRPLRVACAPGASFLFLVLPLLRHRRQVLTTLTFSHDTMCRPRNDIILPTATILAICKNSPRTSCCPRVCSSQFVLTASCHIATYKMGKKRQPFRRYSQLRLWRKSWGIEKDRAYHGIYQQLFRILLTTITHVRHTSGTVTSSIPRNESAAGTPKHFSYKGRYVPRKQRRGMLLRYFRELVRVKRGEYGAALKRMGVENGRSPRKPDNQRHRPARLSIENNQEELHWESSPIRISETGKKGRGKREISEKTGRPAASSGMIPTCEKPGATLPEIAPGSPRWEAISLTIIPPWPQYFLRFYVNALFFHVVLSLNWRVKNNIHLKIQCSNYVPRCARSEVSLERRRNARSGETGDTRENPPTSGIVRNFKVSLDGKARWCSGETTGVVFGRTRVRFPVRRTLGWVLTTGNGRFLAASRSSKSRIDLTFDEPYLKPYLLTHRDAWILNASDKVHNEEEAETNHGFIEMHVCKSSRPWIQHNMRRALTDMEDGMPFKSAARQFNVPVMALKRRHKGKNMFAVKDVKTLGRKKCVFSDDQEELKAVQDKRVRARAFNRLVVNKLFLLLREVNDNTVHDSNCTIFAKKGRKHVGRVVSAERGSSSTAVVYMSAGGNFISLMSIFNMKRMKQKLQNGAPPGRVFSCNDSGWMRLEVFSQWFDHFLAHVKPTEDDPALLILDGHLSNMIDEVRKHFVTILFLPRHCTHKLQAFDGVVFQLSHYHDKALENWDGKPSWDSGEELGIVPYNPDVFTDIDFAAAETTAQAAPDEPNVPDDPDVSDESDVPGEPFVPDESKEKPMRVIEGNMERRRNEGEGETGDP</sequence>
<evidence type="ECO:0000313" key="4">
    <source>
        <dbReference type="Proteomes" id="UP001159363"/>
    </source>
</evidence>
<evidence type="ECO:0000313" key="3">
    <source>
        <dbReference type="EMBL" id="KAJ8888691.1"/>
    </source>
</evidence>
<name>A0ABQ9HWD4_9NEOP</name>
<feature type="region of interest" description="Disordered" evidence="1">
    <location>
        <begin position="536"/>
        <end position="570"/>
    </location>
</feature>
<feature type="region of interest" description="Disordered" evidence="1">
    <location>
        <begin position="1058"/>
        <end position="1115"/>
    </location>
</feature>
<proteinExistence type="predicted"/>
<evidence type="ECO:0000256" key="1">
    <source>
        <dbReference type="SAM" id="MobiDB-lite"/>
    </source>
</evidence>
<feature type="region of interest" description="Disordered" evidence="1">
    <location>
        <begin position="63"/>
        <end position="82"/>
    </location>
</feature>
<feature type="region of interest" description="Disordered" evidence="1">
    <location>
        <begin position="641"/>
        <end position="662"/>
    </location>
</feature>
<accession>A0ABQ9HWD4</accession>
<comment type="caution">
    <text evidence="3">The sequence shown here is derived from an EMBL/GenBank/DDBJ whole genome shotgun (WGS) entry which is preliminary data.</text>
</comment>
<feature type="compositionally biased region" description="Basic and acidic residues" evidence="1">
    <location>
        <begin position="537"/>
        <end position="553"/>
    </location>
</feature>
<feature type="compositionally biased region" description="Basic and acidic residues" evidence="1">
    <location>
        <begin position="1087"/>
        <end position="1108"/>
    </location>
</feature>
<dbReference type="Pfam" id="PF03184">
    <property type="entry name" value="DDE_1"/>
    <property type="match status" value="1"/>
</dbReference>
<evidence type="ECO:0000259" key="2">
    <source>
        <dbReference type="Pfam" id="PF03184"/>
    </source>
</evidence>
<keyword evidence="4" id="KW-1185">Reference proteome</keyword>
<feature type="region of interest" description="Disordered" evidence="1">
    <location>
        <begin position="497"/>
        <end position="516"/>
    </location>
</feature>
<dbReference type="InterPro" id="IPR004875">
    <property type="entry name" value="DDE_SF_endonuclease_dom"/>
</dbReference>
<gene>
    <name evidence="3" type="ORF">PR048_008183</name>
</gene>
<reference evidence="3 4" key="1">
    <citation type="submission" date="2023-02" db="EMBL/GenBank/DDBJ databases">
        <title>LHISI_Scaffold_Assembly.</title>
        <authorList>
            <person name="Stuart O.P."/>
            <person name="Cleave R."/>
            <person name="Magrath M.J.L."/>
            <person name="Mikheyev A.S."/>
        </authorList>
    </citation>
    <scope>NUCLEOTIDE SEQUENCE [LARGE SCALE GENOMIC DNA]</scope>
    <source>
        <strain evidence="3">Daus_M_001</strain>
        <tissue evidence="3">Leg muscle</tissue>
    </source>
</reference>
<feature type="compositionally biased region" description="Acidic residues" evidence="1">
    <location>
        <begin position="1066"/>
        <end position="1079"/>
    </location>
</feature>
<feature type="domain" description="DDE-1" evidence="2">
    <location>
        <begin position="907"/>
        <end position="1012"/>
    </location>
</feature>